<proteinExistence type="predicted"/>
<gene>
    <name evidence="1" type="primary">Abhd17a_0</name>
    <name evidence="1" type="ORF">TICMUR_R07327</name>
</gene>
<dbReference type="PANTHER" id="PTHR12277:SF52">
    <property type="entry name" value="ALPHA_BETA HYDROLASE DOMAIN-CONTAINING PROTEIN 17A"/>
    <property type="match status" value="1"/>
</dbReference>
<feature type="non-terminal residue" evidence="1">
    <location>
        <position position="326"/>
    </location>
</feature>
<evidence type="ECO:0000313" key="1">
    <source>
        <dbReference type="EMBL" id="NWH98344.1"/>
    </source>
</evidence>
<dbReference type="SUPFAM" id="SSF53474">
    <property type="entry name" value="alpha/beta-Hydrolases"/>
    <property type="match status" value="1"/>
</dbReference>
<reference evidence="1" key="1">
    <citation type="submission" date="2019-09" db="EMBL/GenBank/DDBJ databases">
        <title>Bird 10,000 Genomes (B10K) Project - Family phase.</title>
        <authorList>
            <person name="Zhang G."/>
        </authorList>
    </citation>
    <scope>NUCLEOTIDE SEQUENCE</scope>
    <source>
        <strain evidence="1">B10K-DU-012-47</strain>
    </source>
</reference>
<organism evidence="1 2">
    <name type="scientific">Tichodroma muraria</name>
    <dbReference type="NCBI Taxonomy" id="237442"/>
    <lineage>
        <taxon>Eukaryota</taxon>
        <taxon>Metazoa</taxon>
        <taxon>Chordata</taxon>
        <taxon>Craniata</taxon>
        <taxon>Vertebrata</taxon>
        <taxon>Euteleostomi</taxon>
        <taxon>Archelosauria</taxon>
        <taxon>Archosauria</taxon>
        <taxon>Dinosauria</taxon>
        <taxon>Saurischia</taxon>
        <taxon>Theropoda</taxon>
        <taxon>Coelurosauria</taxon>
        <taxon>Aves</taxon>
        <taxon>Neognathae</taxon>
        <taxon>Neoaves</taxon>
        <taxon>Telluraves</taxon>
        <taxon>Australaves</taxon>
        <taxon>Passeriformes</taxon>
        <taxon>Sittidae</taxon>
        <taxon>Tichodroma</taxon>
    </lineage>
</organism>
<comment type="caution">
    <text evidence="1">The sequence shown here is derived from an EMBL/GenBank/DDBJ whole genome shotgun (WGS) entry which is preliminary data.</text>
</comment>
<dbReference type="GO" id="GO:0008474">
    <property type="term" value="F:palmitoyl-(protein) hydrolase activity"/>
    <property type="evidence" value="ECO:0007669"/>
    <property type="project" value="TreeGrafter"/>
</dbReference>
<accession>A0A850YZT7</accession>
<dbReference type="GO" id="GO:0099175">
    <property type="term" value="P:regulation of postsynapse organization"/>
    <property type="evidence" value="ECO:0007669"/>
    <property type="project" value="TreeGrafter"/>
</dbReference>
<protein>
    <submittedName>
        <fullName evidence="1">AB17A protein</fullName>
    </submittedName>
</protein>
<evidence type="ECO:0000313" key="2">
    <source>
        <dbReference type="Proteomes" id="UP000629438"/>
    </source>
</evidence>
<dbReference type="GO" id="GO:0010008">
    <property type="term" value="C:endosome membrane"/>
    <property type="evidence" value="ECO:0007669"/>
    <property type="project" value="TreeGrafter"/>
</dbReference>
<name>A0A850YZT7_9PASS</name>
<feature type="non-terminal residue" evidence="1">
    <location>
        <position position="1"/>
    </location>
</feature>
<dbReference type="OrthoDB" id="446723at2759"/>
<sequence>MNGLSISQLCCLFCCPPCPSRIAAKLAFLPPEPTYAMVPEPEPVGSTGSLRGTAGRWKLHLKDRADFQYSQRELDNIEVFVTKSSRGNRVGCMYVRCVPALPGVSMPPPGGCAMCVTPVPCGIASWPSSPSDFAHQLWGCAAGPLSGGSSPWDELFLCLSLAARPVGPRGQSPSRKLSHGDVTAVCSLSVTPGQIFCLAETWSLPVPVLCHNQRAFPGPFPKGCFGGRKSGNVSFPVLTLLSPLFPIHPLGSIEKISKITSPVLIIHGTEDEVIDFSHGLALFERCPKAVEPLWVDGAGHNDIELYSQYLERLRKFISQELASQRN</sequence>
<dbReference type="InterPro" id="IPR029058">
    <property type="entry name" value="AB_hydrolase_fold"/>
</dbReference>
<dbReference type="Proteomes" id="UP000629438">
    <property type="component" value="Unassembled WGS sequence"/>
</dbReference>
<dbReference type="Gene3D" id="3.40.50.1820">
    <property type="entry name" value="alpha/beta hydrolase"/>
    <property type="match status" value="1"/>
</dbReference>
<dbReference type="AlphaFoldDB" id="A0A850YZT7"/>
<dbReference type="PANTHER" id="PTHR12277">
    <property type="entry name" value="ALPHA/BETA HYDROLASE DOMAIN-CONTAINING PROTEIN"/>
    <property type="match status" value="1"/>
</dbReference>
<dbReference type="GO" id="GO:0005886">
    <property type="term" value="C:plasma membrane"/>
    <property type="evidence" value="ECO:0007669"/>
    <property type="project" value="TreeGrafter"/>
</dbReference>
<dbReference type="EMBL" id="WAAG01014935">
    <property type="protein sequence ID" value="NWH98344.1"/>
    <property type="molecule type" value="Genomic_DNA"/>
</dbReference>
<keyword evidence="2" id="KW-1185">Reference proteome</keyword>